<evidence type="ECO:0000313" key="3">
    <source>
        <dbReference type="Proteomes" id="UP000242715"/>
    </source>
</evidence>
<gene>
    <name evidence="2" type="ORF">TSUD_334540</name>
</gene>
<dbReference type="EMBL" id="DF973268">
    <property type="protein sequence ID" value="GAU23406.1"/>
    <property type="molecule type" value="Genomic_DNA"/>
</dbReference>
<evidence type="ECO:0000256" key="1">
    <source>
        <dbReference type="SAM" id="Phobius"/>
    </source>
</evidence>
<feature type="transmembrane region" description="Helical" evidence="1">
    <location>
        <begin position="55"/>
        <end position="74"/>
    </location>
</feature>
<proteinExistence type="predicted"/>
<dbReference type="AlphaFoldDB" id="A0A2Z6LWI3"/>
<evidence type="ECO:0000313" key="2">
    <source>
        <dbReference type="EMBL" id="GAU23406.1"/>
    </source>
</evidence>
<keyword evidence="1" id="KW-1133">Transmembrane helix</keyword>
<keyword evidence="1" id="KW-0472">Membrane</keyword>
<organism evidence="2 3">
    <name type="scientific">Trifolium subterraneum</name>
    <name type="common">Subterranean clover</name>
    <dbReference type="NCBI Taxonomy" id="3900"/>
    <lineage>
        <taxon>Eukaryota</taxon>
        <taxon>Viridiplantae</taxon>
        <taxon>Streptophyta</taxon>
        <taxon>Embryophyta</taxon>
        <taxon>Tracheophyta</taxon>
        <taxon>Spermatophyta</taxon>
        <taxon>Magnoliopsida</taxon>
        <taxon>eudicotyledons</taxon>
        <taxon>Gunneridae</taxon>
        <taxon>Pentapetalae</taxon>
        <taxon>rosids</taxon>
        <taxon>fabids</taxon>
        <taxon>Fabales</taxon>
        <taxon>Fabaceae</taxon>
        <taxon>Papilionoideae</taxon>
        <taxon>50 kb inversion clade</taxon>
        <taxon>NPAAA clade</taxon>
        <taxon>Hologalegina</taxon>
        <taxon>IRL clade</taxon>
        <taxon>Trifolieae</taxon>
        <taxon>Trifolium</taxon>
    </lineage>
</organism>
<protein>
    <submittedName>
        <fullName evidence="2">Uncharacterized protein</fullName>
    </submittedName>
</protein>
<name>A0A2Z6LWI3_TRISU</name>
<dbReference type="Proteomes" id="UP000242715">
    <property type="component" value="Unassembled WGS sequence"/>
</dbReference>
<reference evidence="3" key="1">
    <citation type="journal article" date="2017" name="Front. Plant Sci.">
        <title>Climate Clever Clovers: New Paradigm to Reduce the Environmental Footprint of Ruminants by Breeding Low Methanogenic Forages Utilizing Haplotype Variation.</title>
        <authorList>
            <person name="Kaur P."/>
            <person name="Appels R."/>
            <person name="Bayer P.E."/>
            <person name="Keeble-Gagnere G."/>
            <person name="Wang J."/>
            <person name="Hirakawa H."/>
            <person name="Shirasawa K."/>
            <person name="Vercoe P."/>
            <person name="Stefanova K."/>
            <person name="Durmic Z."/>
            <person name="Nichols P."/>
            <person name="Revell C."/>
            <person name="Isobe S.N."/>
            <person name="Edwards D."/>
            <person name="Erskine W."/>
        </authorList>
    </citation>
    <scope>NUCLEOTIDE SEQUENCE [LARGE SCALE GENOMIC DNA]</scope>
    <source>
        <strain evidence="3">cv. Daliak</strain>
    </source>
</reference>
<accession>A0A2Z6LWI3</accession>
<sequence>MFSFFLMVAGRNLPLSPPPPSLDVNFDAPPPVHLNLPPPSPIVNNGHVFPDITDLLGRMATLLTIALCITVVLFTKICWRLIRLIC</sequence>
<keyword evidence="1" id="KW-0812">Transmembrane</keyword>
<keyword evidence="3" id="KW-1185">Reference proteome</keyword>